<keyword evidence="4 9" id="KW-0812">Transmembrane</keyword>
<evidence type="ECO:0000259" key="11">
    <source>
        <dbReference type="Pfam" id="PF13490"/>
    </source>
</evidence>
<dbReference type="Gene3D" id="1.10.10.1320">
    <property type="entry name" value="Anti-sigma factor, zinc-finger domain"/>
    <property type="match status" value="1"/>
</dbReference>
<sequence>MTGRSLTDHDVDLEAYALGLLDPEEAVVVAQHLEACALCRNELHRIEETLGWLGTAVRPVEPPPTLRNRVLVEADPGDRRRWRLAWAWGGLAAAALLLLGVLLLAVTRLERRLDEFASQQERIAAVLARADWSTVVQGEGAGFPPEVGRIYVDRGGRDGLLVLGGLERPEAGRVYQVWLLRADGSRVDAGVFLPDRAGSALLLIEAPDDWTRYRGMGITVEPGPQGSTEPTGQRIAGCNWDWSAWARS</sequence>
<evidence type="ECO:0000256" key="7">
    <source>
        <dbReference type="ARBA" id="ARBA00029829"/>
    </source>
</evidence>
<evidence type="ECO:0000256" key="2">
    <source>
        <dbReference type="ARBA" id="ARBA00004236"/>
    </source>
</evidence>
<dbReference type="AlphaFoldDB" id="B9L3F8"/>
<evidence type="ECO:0000256" key="4">
    <source>
        <dbReference type="ARBA" id="ARBA00022692"/>
    </source>
</evidence>
<dbReference type="Pfam" id="PF10099">
    <property type="entry name" value="RskA_C"/>
    <property type="match status" value="1"/>
</dbReference>
<dbReference type="eggNOG" id="COG3806">
    <property type="taxonomic scope" value="Bacteria"/>
</dbReference>
<keyword evidence="6 9" id="KW-0472">Membrane</keyword>
<evidence type="ECO:0000256" key="1">
    <source>
        <dbReference type="ARBA" id="ARBA00004167"/>
    </source>
</evidence>
<evidence type="ECO:0000256" key="3">
    <source>
        <dbReference type="ARBA" id="ARBA00022475"/>
    </source>
</evidence>
<geneLocation type="plasmid" evidence="13">
    <name>Tros</name>
</geneLocation>
<evidence type="ECO:0000256" key="6">
    <source>
        <dbReference type="ARBA" id="ARBA00023136"/>
    </source>
</evidence>
<dbReference type="Proteomes" id="UP000000447">
    <property type="component" value="Plasmid unnamed"/>
</dbReference>
<dbReference type="Pfam" id="PF13490">
    <property type="entry name" value="zf-HC2"/>
    <property type="match status" value="1"/>
</dbReference>
<dbReference type="KEGG" id="tro:trd_A0322"/>
<feature type="domain" description="Putative zinc-finger" evidence="11">
    <location>
        <begin position="13"/>
        <end position="40"/>
    </location>
</feature>
<name>B9L3F8_THERP</name>
<protein>
    <recommendedName>
        <fullName evidence="8">Regulator of SigK</fullName>
    </recommendedName>
    <alternativeName>
        <fullName evidence="7">Sigma-K anti-sigma factor RskA</fullName>
    </alternativeName>
</protein>
<dbReference type="GO" id="GO:0005886">
    <property type="term" value="C:plasma membrane"/>
    <property type="evidence" value="ECO:0007669"/>
    <property type="project" value="UniProtKB-SubCell"/>
</dbReference>
<keyword evidence="5 9" id="KW-1133">Transmembrane helix</keyword>
<evidence type="ECO:0000256" key="5">
    <source>
        <dbReference type="ARBA" id="ARBA00022989"/>
    </source>
</evidence>
<dbReference type="HOGENOM" id="CLU_075802_4_0_0"/>
<proteinExistence type="predicted"/>
<dbReference type="EMBL" id="CP001276">
    <property type="protein sequence ID" value="ACM06992.1"/>
    <property type="molecule type" value="Genomic_DNA"/>
</dbReference>
<dbReference type="OrthoDB" id="160751at2"/>
<accession>B9L3F8</accession>
<feature type="domain" description="Anti-sigma K factor RskA C-terminal" evidence="10">
    <location>
        <begin position="91"/>
        <end position="232"/>
    </location>
</feature>
<dbReference type="InterPro" id="IPR018764">
    <property type="entry name" value="RskA_C"/>
</dbReference>
<dbReference type="PANTHER" id="PTHR37461:SF1">
    <property type="entry name" value="ANTI-SIGMA-K FACTOR RSKA"/>
    <property type="match status" value="1"/>
</dbReference>
<evidence type="ECO:0000256" key="9">
    <source>
        <dbReference type="SAM" id="Phobius"/>
    </source>
</evidence>
<evidence type="ECO:0000313" key="12">
    <source>
        <dbReference type="EMBL" id="ACM06992.1"/>
    </source>
</evidence>
<dbReference type="RefSeq" id="WP_012642979.1">
    <property type="nucleotide sequence ID" value="NC_011961.1"/>
</dbReference>
<dbReference type="InterPro" id="IPR027383">
    <property type="entry name" value="Znf_put"/>
</dbReference>
<evidence type="ECO:0000256" key="8">
    <source>
        <dbReference type="ARBA" id="ARBA00030803"/>
    </source>
</evidence>
<evidence type="ECO:0000259" key="10">
    <source>
        <dbReference type="Pfam" id="PF10099"/>
    </source>
</evidence>
<keyword evidence="12" id="KW-0614">Plasmid</keyword>
<gene>
    <name evidence="12" type="ordered locus">trd_A0322</name>
</gene>
<dbReference type="GO" id="GO:0006417">
    <property type="term" value="P:regulation of translation"/>
    <property type="evidence" value="ECO:0007669"/>
    <property type="project" value="TreeGrafter"/>
</dbReference>
<feature type="transmembrane region" description="Helical" evidence="9">
    <location>
        <begin position="85"/>
        <end position="106"/>
    </location>
</feature>
<dbReference type="InterPro" id="IPR041916">
    <property type="entry name" value="Anti_sigma_zinc_sf"/>
</dbReference>
<dbReference type="InterPro" id="IPR051474">
    <property type="entry name" value="Anti-sigma-K/W_factor"/>
</dbReference>
<comment type="subcellular location">
    <subcellularLocation>
        <location evidence="2">Cell membrane</location>
    </subcellularLocation>
    <subcellularLocation>
        <location evidence="1">Membrane</location>
        <topology evidence="1">Single-pass membrane protein</topology>
    </subcellularLocation>
</comment>
<dbReference type="GO" id="GO:0016989">
    <property type="term" value="F:sigma factor antagonist activity"/>
    <property type="evidence" value="ECO:0007669"/>
    <property type="project" value="TreeGrafter"/>
</dbReference>
<evidence type="ECO:0000313" key="13">
    <source>
        <dbReference type="Proteomes" id="UP000000447"/>
    </source>
</evidence>
<organism evidence="12 13">
    <name type="scientific">Thermomicrobium roseum (strain ATCC 27502 / DSM 5159 / P-2)</name>
    <dbReference type="NCBI Taxonomy" id="309801"/>
    <lineage>
        <taxon>Bacteria</taxon>
        <taxon>Pseudomonadati</taxon>
        <taxon>Thermomicrobiota</taxon>
        <taxon>Thermomicrobia</taxon>
        <taxon>Thermomicrobiales</taxon>
        <taxon>Thermomicrobiaceae</taxon>
        <taxon>Thermomicrobium</taxon>
    </lineage>
</organism>
<dbReference type="PANTHER" id="PTHR37461">
    <property type="entry name" value="ANTI-SIGMA-K FACTOR RSKA"/>
    <property type="match status" value="1"/>
</dbReference>
<keyword evidence="13" id="KW-1185">Reference proteome</keyword>
<keyword evidence="3" id="KW-1003">Cell membrane</keyword>
<reference evidence="12 13" key="1">
    <citation type="journal article" date="2009" name="PLoS ONE">
        <title>Complete genome sequence of the aerobic CO-oxidizing thermophile Thermomicrobium roseum.</title>
        <authorList>
            <person name="Wu D."/>
            <person name="Raymond J."/>
            <person name="Wu M."/>
            <person name="Chatterji S."/>
            <person name="Ren Q."/>
            <person name="Graham J.E."/>
            <person name="Bryant D.A."/>
            <person name="Robb F."/>
            <person name="Colman A."/>
            <person name="Tallon L.J."/>
            <person name="Badger J.H."/>
            <person name="Madupu R."/>
            <person name="Ward N.L."/>
            <person name="Eisen J.A."/>
        </authorList>
    </citation>
    <scope>NUCLEOTIDE SEQUENCE [LARGE SCALE GENOMIC DNA]</scope>
    <source>
        <strain evidence="13">ATCC 27502 / DSM 5159 / P-2</strain>
        <plasmid evidence="12">unnamed</plasmid>
    </source>
</reference>